<evidence type="ECO:0000313" key="2">
    <source>
        <dbReference type="Proteomes" id="UP000821845"/>
    </source>
</evidence>
<sequence length="146" mass="15593">MPRAKGDMQQLPSQRTFPCVCKGGASVREIIRSNDAYLGAISSSCDDKWMAAVDINGSPVTFEVDTGAAEISYRDKSAKANVYVVDGLHTPLLSRAASEKLGILKRLDEVTIQKSEVVNPEGVKERASAGAAAPCILLLKLEQQGT</sequence>
<gene>
    <name evidence="1" type="ORF">HPB50_011823</name>
</gene>
<dbReference type="Proteomes" id="UP000821845">
    <property type="component" value="Chromosome 1"/>
</dbReference>
<name>A0ACB7TGC6_HYAAI</name>
<keyword evidence="2" id="KW-1185">Reference proteome</keyword>
<accession>A0ACB7TGC6</accession>
<evidence type="ECO:0000313" key="1">
    <source>
        <dbReference type="EMBL" id="KAH6946138.1"/>
    </source>
</evidence>
<dbReference type="EMBL" id="CM023481">
    <property type="protein sequence ID" value="KAH6946138.1"/>
    <property type="molecule type" value="Genomic_DNA"/>
</dbReference>
<reference evidence="1" key="1">
    <citation type="submission" date="2020-05" db="EMBL/GenBank/DDBJ databases">
        <title>Large-scale comparative analyses of tick genomes elucidate their genetic diversity and vector capacities.</title>
        <authorList>
            <person name="Jia N."/>
            <person name="Wang J."/>
            <person name="Shi W."/>
            <person name="Du L."/>
            <person name="Sun Y."/>
            <person name="Zhan W."/>
            <person name="Jiang J."/>
            <person name="Wang Q."/>
            <person name="Zhang B."/>
            <person name="Ji P."/>
            <person name="Sakyi L.B."/>
            <person name="Cui X."/>
            <person name="Yuan T."/>
            <person name="Jiang B."/>
            <person name="Yang W."/>
            <person name="Lam T.T.-Y."/>
            <person name="Chang Q."/>
            <person name="Ding S."/>
            <person name="Wang X."/>
            <person name="Zhu J."/>
            <person name="Ruan X."/>
            <person name="Zhao L."/>
            <person name="Wei J."/>
            <person name="Que T."/>
            <person name="Du C."/>
            <person name="Cheng J."/>
            <person name="Dai P."/>
            <person name="Han X."/>
            <person name="Huang E."/>
            <person name="Gao Y."/>
            <person name="Liu J."/>
            <person name="Shao H."/>
            <person name="Ye R."/>
            <person name="Li L."/>
            <person name="Wei W."/>
            <person name="Wang X."/>
            <person name="Wang C."/>
            <person name="Yang T."/>
            <person name="Huo Q."/>
            <person name="Li W."/>
            <person name="Guo W."/>
            <person name="Chen H."/>
            <person name="Zhou L."/>
            <person name="Ni X."/>
            <person name="Tian J."/>
            <person name="Zhou Y."/>
            <person name="Sheng Y."/>
            <person name="Liu T."/>
            <person name="Pan Y."/>
            <person name="Xia L."/>
            <person name="Li J."/>
            <person name="Zhao F."/>
            <person name="Cao W."/>
        </authorList>
    </citation>
    <scope>NUCLEOTIDE SEQUENCE</scope>
    <source>
        <strain evidence="1">Hyas-2018</strain>
    </source>
</reference>
<proteinExistence type="predicted"/>
<protein>
    <submittedName>
        <fullName evidence="1">Uncharacterized protein</fullName>
    </submittedName>
</protein>
<comment type="caution">
    <text evidence="1">The sequence shown here is derived from an EMBL/GenBank/DDBJ whole genome shotgun (WGS) entry which is preliminary data.</text>
</comment>
<organism evidence="1 2">
    <name type="scientific">Hyalomma asiaticum</name>
    <name type="common">Tick</name>
    <dbReference type="NCBI Taxonomy" id="266040"/>
    <lineage>
        <taxon>Eukaryota</taxon>
        <taxon>Metazoa</taxon>
        <taxon>Ecdysozoa</taxon>
        <taxon>Arthropoda</taxon>
        <taxon>Chelicerata</taxon>
        <taxon>Arachnida</taxon>
        <taxon>Acari</taxon>
        <taxon>Parasitiformes</taxon>
        <taxon>Ixodida</taxon>
        <taxon>Ixodoidea</taxon>
        <taxon>Ixodidae</taxon>
        <taxon>Hyalomminae</taxon>
        <taxon>Hyalomma</taxon>
    </lineage>
</organism>